<dbReference type="AlphaFoldDB" id="A0A060HMD6"/>
<dbReference type="HOGENOM" id="CLU_107015_0_0_2"/>
<dbReference type="GO" id="GO:0009307">
    <property type="term" value="P:DNA restriction-modification system"/>
    <property type="evidence" value="ECO:0007669"/>
    <property type="project" value="InterPro"/>
</dbReference>
<dbReference type="SUPFAM" id="SSF52980">
    <property type="entry name" value="Restriction endonuclease-like"/>
    <property type="match status" value="1"/>
</dbReference>
<proteinExistence type="predicted"/>
<dbReference type="InterPro" id="IPR011335">
    <property type="entry name" value="Restrct_endonuc-II-like"/>
</dbReference>
<dbReference type="InterPro" id="IPR007560">
    <property type="entry name" value="Restrct_endonuc_IV_Mrr"/>
</dbReference>
<dbReference type="GO" id="GO:0003677">
    <property type="term" value="F:DNA binding"/>
    <property type="evidence" value="ECO:0007669"/>
    <property type="project" value="InterPro"/>
</dbReference>
<name>A0A060HMD6_9ARCH</name>
<accession>A0A060HMD6</accession>
<dbReference type="Pfam" id="PF04471">
    <property type="entry name" value="Mrr_cat"/>
    <property type="match status" value="1"/>
</dbReference>
<feature type="domain" description="Restriction endonuclease type IV Mrr" evidence="1">
    <location>
        <begin position="81"/>
        <end position="137"/>
    </location>
</feature>
<dbReference type="GO" id="GO:0004519">
    <property type="term" value="F:endonuclease activity"/>
    <property type="evidence" value="ECO:0007669"/>
    <property type="project" value="InterPro"/>
</dbReference>
<organism evidence="2 3">
    <name type="scientific">Nitrososphaera viennensis EN76</name>
    <dbReference type="NCBI Taxonomy" id="926571"/>
    <lineage>
        <taxon>Archaea</taxon>
        <taxon>Nitrososphaerota</taxon>
        <taxon>Nitrososphaeria</taxon>
        <taxon>Nitrososphaerales</taxon>
        <taxon>Nitrososphaeraceae</taxon>
        <taxon>Nitrososphaera</taxon>
    </lineage>
</organism>
<evidence type="ECO:0000259" key="1">
    <source>
        <dbReference type="Pfam" id="PF04471"/>
    </source>
</evidence>
<reference evidence="2 3" key="1">
    <citation type="journal article" date="2014" name="Int. J. Syst. Evol. Microbiol.">
        <title>Nitrososphaera viennensis gen. nov., sp. nov., an aerobic and mesophilic, ammonia-oxidizing archaeon from soil and a member of the archaeal phylum Thaumarchaeota.</title>
        <authorList>
            <person name="Stieglmeier M."/>
            <person name="Klingl A."/>
            <person name="Alves R.J."/>
            <person name="Rittmann S.K."/>
            <person name="Melcher M."/>
            <person name="Leisch N."/>
            <person name="Schleper C."/>
        </authorList>
    </citation>
    <scope>NUCLEOTIDE SEQUENCE [LARGE SCALE GENOMIC DNA]</scope>
    <source>
        <strain evidence="2">EN76</strain>
    </source>
</reference>
<sequence>MHPELLAKALAAMSQDTTLDQFCRDAGIASRSVARSLAEALLSRGIGRGSPSAMSFSPGDRLAAAALALEAGCDPERVSQHLTWRDFEQLAAGVLASLGYSTRTNVRFTKPRMELDVVGTSAAGLALAVDCKHWKRSNLSSISQHCARQAKRADELLRRESNISAAVPVVMTLHAASVRLVGGMPVVPVAKFHSFAMDVRGFLDEVLVVTRGPASR</sequence>
<evidence type="ECO:0000313" key="3">
    <source>
        <dbReference type="Proteomes" id="UP000027093"/>
    </source>
</evidence>
<keyword evidence="3" id="KW-1185">Reference proteome</keyword>
<dbReference type="Proteomes" id="UP000027093">
    <property type="component" value="Chromosome"/>
</dbReference>
<protein>
    <recommendedName>
        <fullName evidence="1">Restriction endonuclease type IV Mrr domain-containing protein</fullName>
    </recommendedName>
</protein>
<dbReference type="EMBL" id="CP007536">
    <property type="protein sequence ID" value="AIC14337.1"/>
    <property type="molecule type" value="Genomic_DNA"/>
</dbReference>
<dbReference type="KEGG" id="nvn:NVIE_0156"/>
<evidence type="ECO:0000313" key="2">
    <source>
        <dbReference type="EMBL" id="AIC14337.1"/>
    </source>
</evidence>
<gene>
    <name evidence="2" type="ORF">NVIE_0156</name>
</gene>